<dbReference type="SMART" id="SM00086">
    <property type="entry name" value="PAC"/>
    <property type="match status" value="2"/>
</dbReference>
<dbReference type="PROSITE" id="PS50112">
    <property type="entry name" value="PAS"/>
    <property type="match status" value="1"/>
</dbReference>
<evidence type="ECO:0000313" key="20">
    <source>
        <dbReference type="Proteomes" id="UP000654108"/>
    </source>
</evidence>
<dbReference type="InterPro" id="IPR013655">
    <property type="entry name" value="PAS_fold_3"/>
</dbReference>
<evidence type="ECO:0000256" key="5">
    <source>
        <dbReference type="ARBA" id="ARBA00022553"/>
    </source>
</evidence>
<dbReference type="EMBL" id="JACYFU010000006">
    <property type="protein sequence ID" value="MBD8067287.1"/>
    <property type="molecule type" value="Genomic_DNA"/>
</dbReference>
<dbReference type="NCBIfam" id="TIGR00229">
    <property type="entry name" value="sensory_box"/>
    <property type="match status" value="2"/>
</dbReference>
<keyword evidence="7" id="KW-0285">Flavoprotein</keyword>
<keyword evidence="12" id="KW-0418">Kinase</keyword>
<feature type="domain" description="PAC" evidence="18">
    <location>
        <begin position="92"/>
        <end position="146"/>
    </location>
</feature>
<dbReference type="EC" id="2.7.13.3" evidence="2"/>
<keyword evidence="5" id="KW-0597">Phosphoprotein</keyword>
<dbReference type="GO" id="GO:0009881">
    <property type="term" value="F:photoreceptor activity"/>
    <property type="evidence" value="ECO:0007669"/>
    <property type="project" value="UniProtKB-KW"/>
</dbReference>
<evidence type="ECO:0000256" key="14">
    <source>
        <dbReference type="ARBA" id="ARBA00022991"/>
    </source>
</evidence>
<evidence type="ECO:0000256" key="15">
    <source>
        <dbReference type="ARBA" id="ARBA00023026"/>
    </source>
</evidence>
<accession>A0A927FXW1</accession>
<evidence type="ECO:0000256" key="12">
    <source>
        <dbReference type="ARBA" id="ARBA00022777"/>
    </source>
</evidence>
<keyword evidence="4" id="KW-0600">Photoreceptor protein</keyword>
<keyword evidence="6" id="KW-0716">Sensory transduction</keyword>
<dbReference type="InterPro" id="IPR000014">
    <property type="entry name" value="PAS"/>
</dbReference>
<gene>
    <name evidence="19" type="ORF">IC608_17595</name>
</gene>
<reference evidence="19" key="1">
    <citation type="submission" date="2020-09" db="EMBL/GenBank/DDBJ databases">
        <title>Genome seq and assembly of Devosia sp.</title>
        <authorList>
            <person name="Chhetri G."/>
        </authorList>
    </citation>
    <scope>NUCLEOTIDE SEQUENCE</scope>
    <source>
        <strain evidence="19">PTR5</strain>
    </source>
</reference>
<evidence type="ECO:0000256" key="13">
    <source>
        <dbReference type="ARBA" id="ARBA00022840"/>
    </source>
</evidence>
<evidence type="ECO:0000256" key="11">
    <source>
        <dbReference type="ARBA" id="ARBA00022741"/>
    </source>
</evidence>
<dbReference type="InterPro" id="IPR001610">
    <property type="entry name" value="PAC"/>
</dbReference>
<sequence length="494" mass="54858">MSTEDQRIEHEMHRIGATTDPFAAAVRATRMPMLITDPNQPDNPIVFMNDAFTKLTGYTREEALGRNCRFLQGPGTSRDDVTRVRNAVARREAIEIDLLNYRKDGSSFWNRLLLSPVFDQDGKLSYFFASQFDVSPDRRRVSELQMTQGELESEIERRMLDLTASEGRLRFILQAAQMGIWNFGMQSRTLLASARTKAIFGREAGDVFSYADMMSAFSEADQARWEETVQSAAASGAEFVIDCRLVIPEQEERWVELRGQVNRDAIDSPLSVLGVAMDITERKYAEEHSKLLARELNHRVKNSLATAQAVFSQSLRSARDLTEASDTALGRIQALSTAQDLLTKEGWSSATMRDVVDRALAPFASDRVRVAGPRVLLGARAVSTLSMALHELATNAAKYGALSGAQGSVTITWSIETTGVPQMRFYWSEMDGPPVSAPSRRGFGSRLIEDTVAIELNGTARIDYRPEGVKYEITAPLPDLAQDVDAYAAAPEEH</sequence>
<organism evidence="19 20">
    <name type="scientific">Devosia oryzisoli</name>
    <dbReference type="NCBI Taxonomy" id="2774138"/>
    <lineage>
        <taxon>Bacteria</taxon>
        <taxon>Pseudomonadati</taxon>
        <taxon>Pseudomonadota</taxon>
        <taxon>Alphaproteobacteria</taxon>
        <taxon>Hyphomicrobiales</taxon>
        <taxon>Devosiaceae</taxon>
        <taxon>Devosia</taxon>
    </lineage>
</organism>
<feature type="domain" description="PAC" evidence="18">
    <location>
        <begin position="239"/>
        <end position="291"/>
    </location>
</feature>
<proteinExistence type="predicted"/>
<evidence type="ECO:0000256" key="2">
    <source>
        <dbReference type="ARBA" id="ARBA00012438"/>
    </source>
</evidence>
<dbReference type="CDD" id="cd00130">
    <property type="entry name" value="PAS"/>
    <property type="match status" value="2"/>
</dbReference>
<keyword evidence="15" id="KW-0843">Virulence</keyword>
<keyword evidence="9" id="KW-0808">Transferase</keyword>
<evidence type="ECO:0000256" key="8">
    <source>
        <dbReference type="ARBA" id="ARBA00022643"/>
    </source>
</evidence>
<evidence type="ECO:0000256" key="10">
    <source>
        <dbReference type="ARBA" id="ARBA00022737"/>
    </source>
</evidence>
<keyword evidence="20" id="KW-1185">Reference proteome</keyword>
<keyword evidence="16" id="KW-0675">Receptor</keyword>
<dbReference type="AlphaFoldDB" id="A0A927FXW1"/>
<evidence type="ECO:0000256" key="1">
    <source>
        <dbReference type="ARBA" id="ARBA00000085"/>
    </source>
</evidence>
<evidence type="ECO:0000259" key="18">
    <source>
        <dbReference type="PROSITE" id="PS50113"/>
    </source>
</evidence>
<dbReference type="GO" id="GO:0005524">
    <property type="term" value="F:ATP binding"/>
    <property type="evidence" value="ECO:0007669"/>
    <property type="project" value="UniProtKB-KW"/>
</dbReference>
<dbReference type="Pfam" id="PF07536">
    <property type="entry name" value="HWE_HK"/>
    <property type="match status" value="1"/>
</dbReference>
<dbReference type="Gene3D" id="3.30.450.20">
    <property type="entry name" value="PAS domain"/>
    <property type="match status" value="2"/>
</dbReference>
<dbReference type="PANTHER" id="PTHR41523">
    <property type="entry name" value="TWO-COMPONENT SYSTEM SENSOR PROTEIN"/>
    <property type="match status" value="1"/>
</dbReference>
<dbReference type="GO" id="GO:0004673">
    <property type="term" value="F:protein histidine kinase activity"/>
    <property type="evidence" value="ECO:0007669"/>
    <property type="project" value="UniProtKB-EC"/>
</dbReference>
<evidence type="ECO:0000256" key="9">
    <source>
        <dbReference type="ARBA" id="ARBA00022679"/>
    </source>
</evidence>
<comment type="caution">
    <text evidence="19">The sequence shown here is derived from an EMBL/GenBank/DDBJ whole genome shotgun (WGS) entry which is preliminary data.</text>
</comment>
<keyword evidence="10" id="KW-0677">Repeat</keyword>
<keyword evidence="11" id="KW-0547">Nucleotide-binding</keyword>
<dbReference type="PROSITE" id="PS50113">
    <property type="entry name" value="PAC"/>
    <property type="match status" value="2"/>
</dbReference>
<dbReference type="SUPFAM" id="SSF55785">
    <property type="entry name" value="PYP-like sensor domain (PAS domain)"/>
    <property type="match status" value="2"/>
</dbReference>
<evidence type="ECO:0000313" key="19">
    <source>
        <dbReference type="EMBL" id="MBD8067287.1"/>
    </source>
</evidence>
<evidence type="ECO:0000256" key="7">
    <source>
        <dbReference type="ARBA" id="ARBA00022630"/>
    </source>
</evidence>
<keyword evidence="14" id="KW-0157">Chromophore</keyword>
<dbReference type="Pfam" id="PF08447">
    <property type="entry name" value="PAS_3"/>
    <property type="match status" value="1"/>
</dbReference>
<evidence type="ECO:0000256" key="16">
    <source>
        <dbReference type="ARBA" id="ARBA00023170"/>
    </source>
</evidence>
<name>A0A927FXW1_9HYPH</name>
<keyword evidence="8" id="KW-0288">FMN</keyword>
<dbReference type="Gene3D" id="3.30.565.10">
    <property type="entry name" value="Histidine kinase-like ATPase, C-terminal domain"/>
    <property type="match status" value="1"/>
</dbReference>
<evidence type="ECO:0000256" key="3">
    <source>
        <dbReference type="ARBA" id="ARBA00021740"/>
    </source>
</evidence>
<dbReference type="Pfam" id="PF13426">
    <property type="entry name" value="PAS_9"/>
    <property type="match status" value="1"/>
</dbReference>
<feature type="domain" description="PAS" evidence="17">
    <location>
        <begin position="18"/>
        <end position="67"/>
    </location>
</feature>
<keyword evidence="13" id="KW-0067">ATP-binding</keyword>
<evidence type="ECO:0000259" key="17">
    <source>
        <dbReference type="PROSITE" id="PS50112"/>
    </source>
</evidence>
<dbReference type="InterPro" id="IPR035965">
    <property type="entry name" value="PAS-like_dom_sf"/>
</dbReference>
<dbReference type="InterPro" id="IPR011102">
    <property type="entry name" value="Sig_transdc_His_kinase_HWE"/>
</dbReference>
<evidence type="ECO:0000256" key="6">
    <source>
        <dbReference type="ARBA" id="ARBA00022606"/>
    </source>
</evidence>
<evidence type="ECO:0000256" key="4">
    <source>
        <dbReference type="ARBA" id="ARBA00022543"/>
    </source>
</evidence>
<dbReference type="RefSeq" id="WP_191778216.1">
    <property type="nucleotide sequence ID" value="NZ_JACYFU010000006.1"/>
</dbReference>
<protein>
    <recommendedName>
        <fullName evidence="3">Blue-light-activated histidine kinase</fullName>
        <ecNumber evidence="2">2.7.13.3</ecNumber>
    </recommendedName>
</protein>
<dbReference type="InterPro" id="IPR036890">
    <property type="entry name" value="HATPase_C_sf"/>
</dbReference>
<dbReference type="PANTHER" id="PTHR41523:SF7">
    <property type="entry name" value="HISTIDINE KINASE"/>
    <property type="match status" value="1"/>
</dbReference>
<dbReference type="SMART" id="SM00091">
    <property type="entry name" value="PAS"/>
    <property type="match status" value="2"/>
</dbReference>
<dbReference type="Proteomes" id="UP000654108">
    <property type="component" value="Unassembled WGS sequence"/>
</dbReference>
<dbReference type="InterPro" id="IPR000700">
    <property type="entry name" value="PAS-assoc_C"/>
</dbReference>
<comment type="catalytic activity">
    <reaction evidence="1">
        <text>ATP + protein L-histidine = ADP + protein N-phospho-L-histidine.</text>
        <dbReference type="EC" id="2.7.13.3"/>
    </reaction>
</comment>
<dbReference type="Gene3D" id="2.10.70.100">
    <property type="match status" value="1"/>
</dbReference>
<dbReference type="SMART" id="SM00911">
    <property type="entry name" value="HWE_HK"/>
    <property type="match status" value="1"/>
</dbReference>